<dbReference type="PROSITE" id="PS00217">
    <property type="entry name" value="SUGAR_TRANSPORT_2"/>
    <property type="match status" value="1"/>
</dbReference>
<evidence type="ECO:0000259" key="9">
    <source>
        <dbReference type="PROSITE" id="PS50850"/>
    </source>
</evidence>
<dbReference type="HOGENOM" id="CLU_001265_30_5_1"/>
<accession>B3S9Z8</accession>
<feature type="transmembrane region" description="Helical" evidence="8">
    <location>
        <begin position="100"/>
        <end position="118"/>
    </location>
</feature>
<evidence type="ECO:0000256" key="6">
    <source>
        <dbReference type="ARBA" id="ARBA00023180"/>
    </source>
</evidence>
<dbReference type="eggNOG" id="KOG0254">
    <property type="taxonomic scope" value="Eukaryota"/>
</dbReference>
<dbReference type="Proteomes" id="UP000009022">
    <property type="component" value="Unassembled WGS sequence"/>
</dbReference>
<feature type="transmembrane region" description="Helical" evidence="8">
    <location>
        <begin position="394"/>
        <end position="415"/>
    </location>
</feature>
<dbReference type="PROSITE" id="PS00216">
    <property type="entry name" value="SUGAR_TRANSPORT_1"/>
    <property type="match status" value="2"/>
</dbReference>
<dbReference type="CDD" id="cd17358">
    <property type="entry name" value="MFS_GLUT6_8_Class3_like"/>
    <property type="match status" value="1"/>
</dbReference>
<feature type="transmembrane region" description="Helical" evidence="8">
    <location>
        <begin position="263"/>
        <end position="284"/>
    </location>
</feature>
<dbReference type="InterPro" id="IPR050549">
    <property type="entry name" value="MFS_Trehalose_Transporter"/>
</dbReference>
<protein>
    <recommendedName>
        <fullName evidence="9">Major facilitator superfamily (MFS) profile domain-containing protein</fullName>
    </recommendedName>
</protein>
<comment type="subcellular location">
    <subcellularLocation>
        <location evidence="1">Cell membrane</location>
        <topology evidence="1">Multi-pass membrane protein</topology>
    </subcellularLocation>
</comment>
<keyword evidence="7" id="KW-0813">Transport</keyword>
<feature type="transmembrane region" description="Helical" evidence="8">
    <location>
        <begin position="71"/>
        <end position="88"/>
    </location>
</feature>
<feature type="transmembrane region" description="Helical" evidence="8">
    <location>
        <begin position="358"/>
        <end position="382"/>
    </location>
</feature>
<evidence type="ECO:0000256" key="3">
    <source>
        <dbReference type="ARBA" id="ARBA00022692"/>
    </source>
</evidence>
<dbReference type="GO" id="GO:0051119">
    <property type="term" value="F:sugar transmembrane transporter activity"/>
    <property type="evidence" value="ECO:0007669"/>
    <property type="project" value="InterPro"/>
</dbReference>
<dbReference type="SUPFAM" id="SSF103473">
    <property type="entry name" value="MFS general substrate transporter"/>
    <property type="match status" value="1"/>
</dbReference>
<dbReference type="PhylomeDB" id="B3S9Z8"/>
<feature type="transmembrane region" description="Helical" evidence="8">
    <location>
        <begin position="183"/>
        <end position="202"/>
    </location>
</feature>
<dbReference type="InterPro" id="IPR005828">
    <property type="entry name" value="MFS_sugar_transport-like"/>
</dbReference>
<dbReference type="Gene3D" id="1.20.1250.20">
    <property type="entry name" value="MFS general substrate transporter like domains"/>
    <property type="match status" value="1"/>
</dbReference>
<dbReference type="PANTHER" id="PTHR48021:SF1">
    <property type="entry name" value="GH07001P-RELATED"/>
    <property type="match status" value="1"/>
</dbReference>
<evidence type="ECO:0000256" key="1">
    <source>
        <dbReference type="ARBA" id="ARBA00004651"/>
    </source>
</evidence>
<evidence type="ECO:0000313" key="11">
    <source>
        <dbReference type="Proteomes" id="UP000009022"/>
    </source>
</evidence>
<feature type="transmembrane region" description="Helical" evidence="8">
    <location>
        <begin position="124"/>
        <end position="145"/>
    </location>
</feature>
<organism evidence="10 11">
    <name type="scientific">Trichoplax adhaerens</name>
    <name type="common">Trichoplax reptans</name>
    <dbReference type="NCBI Taxonomy" id="10228"/>
    <lineage>
        <taxon>Eukaryota</taxon>
        <taxon>Metazoa</taxon>
        <taxon>Placozoa</taxon>
        <taxon>Uniplacotomia</taxon>
        <taxon>Trichoplacea</taxon>
        <taxon>Trichoplacidae</taxon>
        <taxon>Trichoplax</taxon>
    </lineage>
</organism>
<keyword evidence="3 8" id="KW-0812">Transmembrane</keyword>
<dbReference type="InterPro" id="IPR036259">
    <property type="entry name" value="MFS_trans_sf"/>
</dbReference>
<dbReference type="PANTHER" id="PTHR48021">
    <property type="match status" value="1"/>
</dbReference>
<keyword evidence="6" id="KW-0325">Glycoprotein</keyword>
<dbReference type="RefSeq" id="XP_002117118.1">
    <property type="nucleotide sequence ID" value="XM_002117082.1"/>
</dbReference>
<keyword evidence="11" id="KW-1185">Reference proteome</keyword>
<keyword evidence="4 8" id="KW-1133">Transmembrane helix</keyword>
<dbReference type="Pfam" id="PF00083">
    <property type="entry name" value="Sugar_tr"/>
    <property type="match status" value="1"/>
</dbReference>
<gene>
    <name evidence="10" type="ORF">TRIADDRAFT_32030</name>
</gene>
<keyword evidence="2" id="KW-1003">Cell membrane</keyword>
<dbReference type="CTD" id="6758330"/>
<proteinExistence type="inferred from homology"/>
<feature type="transmembrane region" description="Helical" evidence="8">
    <location>
        <begin position="299"/>
        <end position="319"/>
    </location>
</feature>
<dbReference type="InterPro" id="IPR005829">
    <property type="entry name" value="Sugar_transporter_CS"/>
</dbReference>
<feature type="transmembrane region" description="Helical" evidence="8">
    <location>
        <begin position="26"/>
        <end position="44"/>
    </location>
</feature>
<evidence type="ECO:0000256" key="5">
    <source>
        <dbReference type="ARBA" id="ARBA00023136"/>
    </source>
</evidence>
<dbReference type="OMA" id="YWCLDIG"/>
<dbReference type="FunCoup" id="B3S9Z8">
    <property type="interactions" value="36"/>
</dbReference>
<dbReference type="NCBIfam" id="TIGR00879">
    <property type="entry name" value="SP"/>
    <property type="match status" value="1"/>
</dbReference>
<dbReference type="PRINTS" id="PR00171">
    <property type="entry name" value="SUGRTRNSPORT"/>
</dbReference>
<feature type="transmembrane region" description="Helical" evidence="8">
    <location>
        <begin position="326"/>
        <end position="346"/>
    </location>
</feature>
<dbReference type="GO" id="GO:0022857">
    <property type="term" value="F:transmembrane transporter activity"/>
    <property type="evidence" value="ECO:0000318"/>
    <property type="project" value="GO_Central"/>
</dbReference>
<dbReference type="InterPro" id="IPR044775">
    <property type="entry name" value="MFS_ERD6/Tret1-like"/>
</dbReference>
<reference evidence="10 11" key="1">
    <citation type="journal article" date="2008" name="Nature">
        <title>The Trichoplax genome and the nature of placozoans.</title>
        <authorList>
            <person name="Srivastava M."/>
            <person name="Begovic E."/>
            <person name="Chapman J."/>
            <person name="Putnam N.H."/>
            <person name="Hellsten U."/>
            <person name="Kawashima T."/>
            <person name="Kuo A."/>
            <person name="Mitros T."/>
            <person name="Salamov A."/>
            <person name="Carpenter M.L."/>
            <person name="Signorovitch A.Y."/>
            <person name="Moreno M.A."/>
            <person name="Kamm K."/>
            <person name="Grimwood J."/>
            <person name="Schmutz J."/>
            <person name="Shapiro H."/>
            <person name="Grigoriev I.V."/>
            <person name="Buss L.W."/>
            <person name="Schierwater B."/>
            <person name="Dellaporta S.L."/>
            <person name="Rokhsar D.S."/>
        </authorList>
    </citation>
    <scope>NUCLEOTIDE SEQUENCE [LARGE SCALE GENOMIC DNA]</scope>
    <source>
        <strain evidence="10 11">Grell-BS-1999</strain>
    </source>
</reference>
<evidence type="ECO:0000313" key="10">
    <source>
        <dbReference type="EMBL" id="EDV20424.1"/>
    </source>
</evidence>
<evidence type="ECO:0000256" key="8">
    <source>
        <dbReference type="SAM" id="Phobius"/>
    </source>
</evidence>
<evidence type="ECO:0000256" key="4">
    <source>
        <dbReference type="ARBA" id="ARBA00022989"/>
    </source>
</evidence>
<dbReference type="GO" id="GO:0016020">
    <property type="term" value="C:membrane"/>
    <property type="evidence" value="ECO:0000318"/>
    <property type="project" value="GO_Central"/>
</dbReference>
<dbReference type="OrthoDB" id="6612291at2759"/>
<feature type="domain" description="Major facilitator superfamily (MFS) profile" evidence="9">
    <location>
        <begin position="29"/>
        <end position="449"/>
    </location>
</feature>
<comment type="similarity">
    <text evidence="7">Belongs to the major facilitator superfamily. Sugar transporter (TC 2.A.1.1) family.</text>
</comment>
<dbReference type="GeneID" id="6758330"/>
<evidence type="ECO:0000256" key="2">
    <source>
        <dbReference type="ARBA" id="ARBA00022475"/>
    </source>
</evidence>
<feature type="transmembrane region" description="Helical" evidence="8">
    <location>
        <begin position="157"/>
        <end position="177"/>
    </location>
</feature>
<sequence>MSLLEDEYSYKSSSNNGKHLCRSIKLYFASFIACIASFVVGYSLQYSSPTIPQLTIPSAGNLYLSSGNTSLFASLLAIGAAGGALIGGKISDQLGRRSTLILSSIPSMAGWLLIAYATAVWHLLVGRTLCGIGVGISSLAVPIYLAEISTPDIRGSLLFLTSLLIAIGSLSCAALSVLVKWRYLAVIAGIPILVLAIGMILLPESPRFLVSQGRLKEAIDCLRWLHGDEANIYVELTEIEEMHKNTPTMDLCELFRPPLVKPFMIAIACMLLQQFTGFNAIYYYCTSIFNQAGFKDSLIVNLIANAVQLFATILAVPFIDRAGRKILLMISGAGIVISCGLFGLFFQLKESTPLKLDWLAIVSVVLFLMFFALGWSAIPWLLMSELLPTKARGIASSLIACLNWTSGFLVVFFFIDIEKGLTKQGGFWLFAGCTLASEFFIYYYLPETKGKTLEQIQQSFDPDLPIEEPHLSYGSDLTGGQRAFDKSQSWSINK</sequence>
<name>B3S9Z8_TRIAD</name>
<dbReference type="PROSITE" id="PS50850">
    <property type="entry name" value="MFS"/>
    <property type="match status" value="1"/>
</dbReference>
<dbReference type="GO" id="GO:0055085">
    <property type="term" value="P:transmembrane transport"/>
    <property type="evidence" value="ECO:0000318"/>
    <property type="project" value="GO_Central"/>
</dbReference>
<dbReference type="FunFam" id="1.20.1250.20:FF:000055">
    <property type="entry name" value="Facilitated trehalose transporter Tret1-2 homolog"/>
    <property type="match status" value="1"/>
</dbReference>
<keyword evidence="5 8" id="KW-0472">Membrane</keyword>
<dbReference type="GO" id="GO:0005886">
    <property type="term" value="C:plasma membrane"/>
    <property type="evidence" value="ECO:0007669"/>
    <property type="project" value="UniProtKB-SubCell"/>
</dbReference>
<dbReference type="InterPro" id="IPR003663">
    <property type="entry name" value="Sugar/inositol_transpt"/>
</dbReference>
<dbReference type="EMBL" id="DS985260">
    <property type="protein sequence ID" value="EDV20424.1"/>
    <property type="molecule type" value="Genomic_DNA"/>
</dbReference>
<dbReference type="InterPro" id="IPR020846">
    <property type="entry name" value="MFS_dom"/>
</dbReference>
<dbReference type="STRING" id="10228.B3S9Z8"/>
<dbReference type="KEGG" id="tad:TRIADDRAFT_32030"/>
<dbReference type="InParanoid" id="B3S9Z8"/>
<feature type="transmembrane region" description="Helical" evidence="8">
    <location>
        <begin position="427"/>
        <end position="445"/>
    </location>
</feature>
<dbReference type="AlphaFoldDB" id="B3S9Z8"/>
<evidence type="ECO:0000256" key="7">
    <source>
        <dbReference type="RuleBase" id="RU003346"/>
    </source>
</evidence>